<evidence type="ECO:0000313" key="1">
    <source>
        <dbReference type="EMBL" id="EYB81639.1"/>
    </source>
</evidence>
<reference evidence="2" key="1">
    <citation type="journal article" date="2015" name="Nat. Genet.">
        <title>The genome and transcriptome of the zoonotic hookworm Ancylostoma ceylanicum identify infection-specific gene families.</title>
        <authorList>
            <person name="Schwarz E.M."/>
            <person name="Hu Y."/>
            <person name="Antoshechkin I."/>
            <person name="Miller M.M."/>
            <person name="Sternberg P.W."/>
            <person name="Aroian R.V."/>
        </authorList>
    </citation>
    <scope>NUCLEOTIDE SEQUENCE</scope>
    <source>
        <strain evidence="2">HY135</strain>
    </source>
</reference>
<sequence length="140" mass="15815">MAEDEDYCGVGYATFSRFSYTMTNHRMLQTARVSRDEVHMRSAAHGNPSQSHNGEFGQLKTLTCTLHEVMQAVLANFLRPRTFIVAQGLERVTSTAASNVMQMRRRSISEKNLKKIRWVPKLLKLGKSGQSGFFFANKGL</sequence>
<evidence type="ECO:0000313" key="2">
    <source>
        <dbReference type="Proteomes" id="UP000024635"/>
    </source>
</evidence>
<comment type="caution">
    <text evidence="1">The sequence shown here is derived from an EMBL/GenBank/DDBJ whole genome shotgun (WGS) entry which is preliminary data.</text>
</comment>
<proteinExistence type="predicted"/>
<dbReference type="EMBL" id="JARK01001714">
    <property type="protein sequence ID" value="EYB81639.1"/>
    <property type="molecule type" value="Genomic_DNA"/>
</dbReference>
<dbReference type="Proteomes" id="UP000024635">
    <property type="component" value="Unassembled WGS sequence"/>
</dbReference>
<keyword evidence="2" id="KW-1185">Reference proteome</keyword>
<name>A0A016RUJ2_9BILA</name>
<dbReference type="AlphaFoldDB" id="A0A016RUJ2"/>
<gene>
    <name evidence="1" type="primary">Acey_s0378.g309</name>
    <name evidence="1" type="ORF">Y032_0378g309</name>
</gene>
<organism evidence="1 2">
    <name type="scientific">Ancylostoma ceylanicum</name>
    <dbReference type="NCBI Taxonomy" id="53326"/>
    <lineage>
        <taxon>Eukaryota</taxon>
        <taxon>Metazoa</taxon>
        <taxon>Ecdysozoa</taxon>
        <taxon>Nematoda</taxon>
        <taxon>Chromadorea</taxon>
        <taxon>Rhabditida</taxon>
        <taxon>Rhabditina</taxon>
        <taxon>Rhabditomorpha</taxon>
        <taxon>Strongyloidea</taxon>
        <taxon>Ancylostomatidae</taxon>
        <taxon>Ancylostomatinae</taxon>
        <taxon>Ancylostoma</taxon>
    </lineage>
</organism>
<protein>
    <submittedName>
        <fullName evidence="1">Uncharacterized protein</fullName>
    </submittedName>
</protein>
<accession>A0A016RUJ2</accession>